<dbReference type="AlphaFoldDB" id="A0A4Q0VCW4"/>
<dbReference type="RefSeq" id="WP_011100741.1">
    <property type="nucleotide sequence ID" value="NZ_AP026804.1"/>
</dbReference>
<dbReference type="Gene3D" id="3.40.50.1360">
    <property type="match status" value="1"/>
</dbReference>
<dbReference type="HAMAP" id="MF_01241">
    <property type="entry name" value="GlcN6P_deamin"/>
    <property type="match status" value="1"/>
</dbReference>
<evidence type="ECO:0000256" key="4">
    <source>
        <dbReference type="HAMAP-Rule" id="MF_01241"/>
    </source>
</evidence>
<dbReference type="Proteomes" id="UP000290921">
    <property type="component" value="Unassembled WGS sequence"/>
</dbReference>
<dbReference type="EMBL" id="QMAP01000007">
    <property type="protein sequence ID" value="RXI48087.1"/>
    <property type="molecule type" value="Genomic_DNA"/>
</dbReference>
<dbReference type="Pfam" id="PF01182">
    <property type="entry name" value="Glucosamine_iso"/>
    <property type="match status" value="1"/>
</dbReference>
<dbReference type="SMR" id="A0A4Q0VCW4"/>
<comment type="function">
    <text evidence="4">Catalyzes the reversible isomerization-deamination of glucosamine 6-phosphate (GlcN6P) to form fructose 6-phosphate (Fru6P) and ammonium ion.</text>
</comment>
<accession>A0A4Q0VCW4</accession>
<evidence type="ECO:0000256" key="3">
    <source>
        <dbReference type="ARBA" id="ARBA00023277"/>
    </source>
</evidence>
<evidence type="ECO:0000256" key="2">
    <source>
        <dbReference type="ARBA" id="ARBA00022801"/>
    </source>
</evidence>
<dbReference type="CDD" id="cd01399">
    <property type="entry name" value="GlcN6P_deaminase"/>
    <property type="match status" value="1"/>
</dbReference>
<dbReference type="GO" id="GO:0004342">
    <property type="term" value="F:glucosamine-6-phosphate deaminase activity"/>
    <property type="evidence" value="ECO:0007669"/>
    <property type="project" value="UniProtKB-UniRule"/>
</dbReference>
<dbReference type="NCBIfam" id="TIGR00502">
    <property type="entry name" value="nagB"/>
    <property type="match status" value="1"/>
</dbReference>
<evidence type="ECO:0000313" key="6">
    <source>
        <dbReference type="EMBL" id="BDR82305.1"/>
    </source>
</evidence>
<dbReference type="PANTHER" id="PTHR11280">
    <property type="entry name" value="GLUCOSAMINE-6-PHOSPHATE ISOMERASE"/>
    <property type="match status" value="1"/>
</dbReference>
<evidence type="ECO:0000313" key="8">
    <source>
        <dbReference type="Proteomes" id="UP000290921"/>
    </source>
</evidence>
<dbReference type="EMBL" id="AP026818">
    <property type="protein sequence ID" value="BDR82305.1"/>
    <property type="molecule type" value="Genomic_DNA"/>
</dbReference>
<feature type="active site" description="Proton acceptor; for enolization step" evidence="4">
    <location>
        <position position="67"/>
    </location>
</feature>
<dbReference type="PROSITE" id="PS01161">
    <property type="entry name" value="GLC_GALNAC_ISOMERASE"/>
    <property type="match status" value="1"/>
</dbReference>
<comment type="catalytic activity">
    <reaction evidence="1 4">
        <text>alpha-D-glucosamine 6-phosphate + H2O = beta-D-fructose 6-phosphate + NH4(+)</text>
        <dbReference type="Rhea" id="RHEA:12172"/>
        <dbReference type="ChEBI" id="CHEBI:15377"/>
        <dbReference type="ChEBI" id="CHEBI:28938"/>
        <dbReference type="ChEBI" id="CHEBI:57634"/>
        <dbReference type="ChEBI" id="CHEBI:75989"/>
        <dbReference type="EC" id="3.5.99.6"/>
    </reaction>
</comment>
<dbReference type="GO" id="GO:0006046">
    <property type="term" value="P:N-acetylglucosamine catabolic process"/>
    <property type="evidence" value="ECO:0007669"/>
    <property type="project" value="UniProtKB-UniRule"/>
</dbReference>
<feature type="active site" description="For ring-opening step" evidence="4">
    <location>
        <position position="143"/>
    </location>
</feature>
<comment type="caution">
    <text evidence="4">Lacks conserved residue(s) required for the propagation of feature annotation.</text>
</comment>
<proteinExistence type="inferred from homology"/>
<organism evidence="7 8">
    <name type="scientific">Clostridium tetani</name>
    <dbReference type="NCBI Taxonomy" id="1513"/>
    <lineage>
        <taxon>Bacteria</taxon>
        <taxon>Bacillati</taxon>
        <taxon>Bacillota</taxon>
        <taxon>Clostridia</taxon>
        <taxon>Eubacteriales</taxon>
        <taxon>Clostridiaceae</taxon>
        <taxon>Clostridium</taxon>
    </lineage>
</organism>
<protein>
    <recommendedName>
        <fullName evidence="4">Glucosamine-6-phosphate deaminase</fullName>
        <ecNumber evidence="4">3.5.99.6</ecNumber>
    </recommendedName>
    <alternativeName>
        <fullName evidence="4">GlcN6P deaminase</fullName>
        <shortName evidence="4">GNPDA</shortName>
    </alternativeName>
    <alternativeName>
        <fullName evidence="4">Glucosamine-6-phosphate isomerase</fullName>
    </alternativeName>
</protein>
<dbReference type="SUPFAM" id="SSF100950">
    <property type="entry name" value="NagB/RpiA/CoA transferase-like"/>
    <property type="match status" value="1"/>
</dbReference>
<comment type="similarity">
    <text evidence="4">Belongs to the glucosamine/galactosamine-6-phosphate isomerase family. NagB subfamily.</text>
</comment>
<name>A0A4Q0VCW4_CLOTA</name>
<dbReference type="GeneID" id="24255178"/>
<dbReference type="InterPro" id="IPR018321">
    <property type="entry name" value="Glucosamine6P_isomerase_CS"/>
</dbReference>
<gene>
    <name evidence="4 7" type="primary">nagB</name>
    <name evidence="7" type="ORF">DP130_08315</name>
    <name evidence="6" type="ORF">K234311028_25510</name>
</gene>
<dbReference type="GO" id="GO:0042802">
    <property type="term" value="F:identical protein binding"/>
    <property type="evidence" value="ECO:0007669"/>
    <property type="project" value="TreeGrafter"/>
</dbReference>
<evidence type="ECO:0000259" key="5">
    <source>
        <dbReference type="Pfam" id="PF01182"/>
    </source>
</evidence>
<dbReference type="GO" id="GO:0019262">
    <property type="term" value="P:N-acetylneuraminate catabolic process"/>
    <property type="evidence" value="ECO:0007669"/>
    <property type="project" value="UniProtKB-UniRule"/>
</dbReference>
<dbReference type="InterPro" id="IPR006148">
    <property type="entry name" value="Glc/Gal-6P_isomerase"/>
</dbReference>
<sequence>MKVLIKDNYDELSEVAALEILELIDKKPDCVLGLATGSTPVGTYQKLIEYYKKGKVDFSKVTSFNLDEYRGLNGEHPQSYKFFMNNTLFNHINIDKKNTFILDGLSNDIEKECIEYDKKIDNKGGIDLQILGIGGNGHIGFNEPSEELSISTHLTKLKTKTIKDNSRFFNSEEEVPTEAITMGIGSIMKARKIILLINGEVKAEIVKKLINGNVSTKVPASLLHLHPNCTVILDKEAAKFI</sequence>
<keyword evidence="3 4" id="KW-0119">Carbohydrate metabolism</keyword>
<dbReference type="GO" id="GO:0005975">
    <property type="term" value="P:carbohydrate metabolic process"/>
    <property type="evidence" value="ECO:0007669"/>
    <property type="project" value="InterPro"/>
</dbReference>
<dbReference type="FunFam" id="3.40.50.1360:FF:000003">
    <property type="entry name" value="Glucosamine-6-phosphate deaminase"/>
    <property type="match status" value="1"/>
</dbReference>
<dbReference type="Proteomes" id="UP001321763">
    <property type="component" value="Chromosome"/>
</dbReference>
<dbReference type="OMA" id="HVITQGI"/>
<reference evidence="6 9" key="2">
    <citation type="submission" date="2022-09" db="EMBL/GenBank/DDBJ databases">
        <title>complete genome sequences of Clostridium tetani str. KHSU-234311-028 isolated from soil.</title>
        <authorList>
            <person name="Sekizuka T."/>
            <person name="Shitada C."/>
            <person name="Takahashi M."/>
            <person name="Kuroda M."/>
        </authorList>
    </citation>
    <scope>NUCLEOTIDE SEQUENCE [LARGE SCALE GENOMIC DNA]</scope>
    <source>
        <strain evidence="6 9">KHSU-234311-028</strain>
    </source>
</reference>
<dbReference type="InterPro" id="IPR004547">
    <property type="entry name" value="Glucosamine6P_isomerase"/>
</dbReference>
<keyword evidence="2 4" id="KW-0378">Hydrolase</keyword>
<comment type="pathway">
    <text evidence="4">Amino-sugar metabolism; N-acetylneuraminate degradation; D-fructose 6-phosphate from N-acetylneuraminate: step 5/5.</text>
</comment>
<dbReference type="PANTHER" id="PTHR11280:SF5">
    <property type="entry name" value="GLUCOSAMINE-6-PHOSPHATE ISOMERASE"/>
    <property type="match status" value="1"/>
</dbReference>
<feature type="active site" description="For ring-opening step" evidence="4">
    <location>
        <position position="136"/>
    </location>
</feature>
<feature type="domain" description="Glucosamine/galactosamine-6-phosphate isomerase" evidence="5">
    <location>
        <begin position="11"/>
        <end position="225"/>
    </location>
</feature>
<reference evidence="7 8" key="1">
    <citation type="submission" date="2018-06" db="EMBL/GenBank/DDBJ databases">
        <title>Genome conservation of Clostridium tetani.</title>
        <authorList>
            <person name="Bruggemann H."/>
            <person name="Popoff M.R."/>
        </authorList>
    </citation>
    <scope>NUCLEOTIDE SEQUENCE [LARGE SCALE GENOMIC DNA]</scope>
    <source>
        <strain evidence="7 8">2017.061</strain>
    </source>
</reference>
<evidence type="ECO:0000256" key="1">
    <source>
        <dbReference type="ARBA" id="ARBA00000644"/>
    </source>
</evidence>
<feature type="active site" description="Proton acceptor; for ring-opening step" evidence="4">
    <location>
        <position position="138"/>
    </location>
</feature>
<dbReference type="GO" id="GO:0005737">
    <property type="term" value="C:cytoplasm"/>
    <property type="evidence" value="ECO:0007669"/>
    <property type="project" value="TreeGrafter"/>
</dbReference>
<dbReference type="GO" id="GO:0006043">
    <property type="term" value="P:glucosamine catabolic process"/>
    <property type="evidence" value="ECO:0007669"/>
    <property type="project" value="TreeGrafter"/>
</dbReference>
<dbReference type="EC" id="3.5.99.6" evidence="4"/>
<evidence type="ECO:0000313" key="9">
    <source>
        <dbReference type="Proteomes" id="UP001321763"/>
    </source>
</evidence>
<evidence type="ECO:0000313" key="7">
    <source>
        <dbReference type="EMBL" id="RXI48087.1"/>
    </source>
</evidence>
<dbReference type="UniPathway" id="UPA00629">
    <property type="reaction ID" value="UER00684"/>
</dbReference>
<dbReference type="InterPro" id="IPR037171">
    <property type="entry name" value="NagB/RpiA_transferase-like"/>
</dbReference>